<proteinExistence type="predicted"/>
<name>O59313_PYRHO</name>
<organism evidence="1 2">
    <name type="scientific">Pyrococcus horikoshii (strain ATCC 700860 / DSM 12428 / JCM 9974 / NBRC 100139 / OT-3)</name>
    <dbReference type="NCBI Taxonomy" id="70601"/>
    <lineage>
        <taxon>Archaea</taxon>
        <taxon>Methanobacteriati</taxon>
        <taxon>Methanobacteriota</taxon>
        <taxon>Thermococci</taxon>
        <taxon>Thermococcales</taxon>
        <taxon>Thermococcaceae</taxon>
        <taxon>Pyrococcus</taxon>
    </lineage>
</organism>
<reference evidence="1 2" key="1">
    <citation type="journal article" date="1998" name="DNA Res.">
        <title>Complete sequence and gene organization of the genome of a hyper-thermophilic archaebacterium, Pyrococcus horikoshii OT3.</title>
        <authorList>
            <person name="Kawarabayasi Y."/>
            <person name="Sawada M."/>
            <person name="Horikawa H."/>
            <person name="Haikawa Y."/>
            <person name="Hino Y."/>
            <person name="Yamamoto S."/>
            <person name="Sekine M."/>
            <person name="Baba S."/>
            <person name="Kosugi H."/>
            <person name="Hosoyama A."/>
            <person name="Nagai Y."/>
            <person name="Sakai M."/>
            <person name="Ogura K."/>
            <person name="Otuka R."/>
            <person name="Nakazawa H."/>
            <person name="Takamiya M."/>
            <person name="Ohfuku Y."/>
            <person name="Funahashi T."/>
            <person name="Tanaka T."/>
            <person name="Kudoh Y."/>
            <person name="Yamazaki J."/>
            <person name="Kushida N."/>
            <person name="Oguchi A."/>
            <person name="Aoki K."/>
            <person name="Nakamura Y."/>
            <person name="Robb T.F."/>
            <person name="Horikoshi K."/>
            <person name="Masuchi Y."/>
            <person name="Shizuya H."/>
            <person name="Kikuchi H."/>
        </authorList>
    </citation>
    <scope>NUCLEOTIDE SEQUENCE [LARGE SCALE GENOMIC DNA]</scope>
    <source>
        <strain evidence="2">ATCC 700860 / DSM 12428 / JCM 9974 / NBRC 100139 / OT-3</strain>
    </source>
</reference>
<dbReference type="EnsemblBacteria" id="BAA30801">
    <property type="protein sequence ID" value="BAA30801"/>
    <property type="gene ID" value="BAA30801"/>
</dbReference>
<protein>
    <submittedName>
        <fullName evidence="1">Uncharacterized protein</fullName>
    </submittedName>
</protein>
<dbReference type="PIR" id="B71176">
    <property type="entry name" value="B71176"/>
</dbReference>
<sequence length="160" mass="17448">MQVFSATILEIIAAVNPVTLDIEENMLSSSSYRKNSISPSSPFPTTFIIEKSLVSYLMRGSITLSVKSKFSGLKKPSSLRTLIFSRCPGQRSVHSSSLSEFIVSNMLLNPSLINASNSNFPILTFLTSESGSTFETFPFLITLAGLVYSSIRSLGDHVIL</sequence>
<gene>
    <name evidence="1" type="ordered locus">PH1689</name>
</gene>
<dbReference type="EMBL" id="BA000001">
    <property type="protein sequence ID" value="BAA30801.1"/>
    <property type="molecule type" value="Genomic_DNA"/>
</dbReference>
<dbReference type="AlphaFoldDB" id="O59313"/>
<accession>O59313</accession>
<dbReference type="KEGG" id="pho:PH1689"/>
<evidence type="ECO:0000313" key="2">
    <source>
        <dbReference type="Proteomes" id="UP000000752"/>
    </source>
</evidence>
<evidence type="ECO:0000313" key="1">
    <source>
        <dbReference type="EMBL" id="BAA30801.1"/>
    </source>
</evidence>
<dbReference type="Proteomes" id="UP000000752">
    <property type="component" value="Chromosome"/>
</dbReference>
<keyword evidence="2" id="KW-1185">Reference proteome</keyword>